<protein>
    <recommendedName>
        <fullName evidence="5">Photosynthesis system II assembly factor Ycf48/Hcf136-like domain-containing protein</fullName>
    </recommendedName>
</protein>
<organism evidence="6 7">
    <name type="scientific">Stagnimonas aquatica</name>
    <dbReference type="NCBI Taxonomy" id="2689987"/>
    <lineage>
        <taxon>Bacteria</taxon>
        <taxon>Pseudomonadati</taxon>
        <taxon>Pseudomonadota</taxon>
        <taxon>Gammaproteobacteria</taxon>
        <taxon>Nevskiales</taxon>
        <taxon>Nevskiaceae</taxon>
        <taxon>Stagnimonas</taxon>
    </lineage>
</organism>
<dbReference type="GO" id="GO:0009523">
    <property type="term" value="C:photosystem II"/>
    <property type="evidence" value="ECO:0007669"/>
    <property type="project" value="UniProtKB-KW"/>
</dbReference>
<evidence type="ECO:0000256" key="2">
    <source>
        <dbReference type="ARBA" id="ARBA00023276"/>
    </source>
</evidence>
<dbReference type="SUPFAM" id="SSF110296">
    <property type="entry name" value="Oligoxyloglucan reducing end-specific cellobiohydrolase"/>
    <property type="match status" value="1"/>
</dbReference>
<dbReference type="Gene3D" id="2.130.10.10">
    <property type="entry name" value="YVTN repeat-like/Quinoprotein amine dehydrogenase"/>
    <property type="match status" value="1"/>
</dbReference>
<keyword evidence="7" id="KW-1185">Reference proteome</keyword>
<gene>
    <name evidence="6" type="ORF">ED208_00175</name>
</gene>
<dbReference type="InterPro" id="IPR028203">
    <property type="entry name" value="PSII_CF48-like_dom"/>
</dbReference>
<feature type="chain" id="PRO_5018203944" description="Photosynthesis system II assembly factor Ycf48/Hcf136-like domain-containing protein" evidence="4">
    <location>
        <begin position="27"/>
        <end position="370"/>
    </location>
</feature>
<dbReference type="InterPro" id="IPR015943">
    <property type="entry name" value="WD40/YVTN_repeat-like_dom_sf"/>
</dbReference>
<evidence type="ECO:0000313" key="7">
    <source>
        <dbReference type="Proteomes" id="UP000282106"/>
    </source>
</evidence>
<keyword evidence="1" id="KW-0602">Photosynthesis</keyword>
<evidence type="ECO:0000256" key="1">
    <source>
        <dbReference type="ARBA" id="ARBA00022531"/>
    </source>
</evidence>
<reference evidence="6 7" key="1">
    <citation type="submission" date="2018-10" db="EMBL/GenBank/DDBJ databases">
        <authorList>
            <person name="Chen W.-M."/>
        </authorList>
    </citation>
    <scope>NUCLEOTIDE SEQUENCE [LARGE SCALE GENOMIC DNA]</scope>
    <source>
        <strain evidence="6 7">THS-13</strain>
    </source>
</reference>
<evidence type="ECO:0000256" key="3">
    <source>
        <dbReference type="SAM" id="MobiDB-lite"/>
    </source>
</evidence>
<sequence length="370" mass="38168">MKKRDQKTLTVLAGALLATFAGLLVAQEPTESATEPTADAASDSATEAVESEPAAEEAAEPAAAPVKPRPSEIARLASQGLMLDVANSGKHLFAVGDRGTVLVSNNSRDWAQVQTPVRSPLTGVAFASETVGYAVGHDAVILKTTDAGKTWLLQNFQPELEKPFLDVIALDADNVIAVGGYGLMYRTTDGGATWNEADAPAVREDELHLNAISKLGNGSLLVVGEQGTMGISLDGGNSWEKLTSPYDGSLYGAIAVGTGGALIYGLRGNVYRSDDVKAGHWTQVNVDTVSSFFGGVPLADGGVALVGLAGKVLKLEPSGAVVPVKVTSPRTDANGNTTDKEVTGSFAAAVAWAGRLVVVGEQGVQSVKIN</sequence>
<evidence type="ECO:0000313" key="6">
    <source>
        <dbReference type="EMBL" id="ROH92994.1"/>
    </source>
</evidence>
<feature type="signal peptide" evidence="4">
    <location>
        <begin position="1"/>
        <end position="26"/>
    </location>
</feature>
<dbReference type="PANTHER" id="PTHR47199:SF2">
    <property type="entry name" value="PHOTOSYSTEM II STABILITY_ASSEMBLY FACTOR HCF136, CHLOROPLASTIC"/>
    <property type="match status" value="1"/>
</dbReference>
<feature type="compositionally biased region" description="Acidic residues" evidence="3">
    <location>
        <begin position="49"/>
        <end position="59"/>
    </location>
</feature>
<dbReference type="InParanoid" id="A0A3N0VJR1"/>
<dbReference type="CDD" id="cd15482">
    <property type="entry name" value="Sialidase_non-viral"/>
    <property type="match status" value="1"/>
</dbReference>
<feature type="domain" description="Photosynthesis system II assembly factor Ycf48/Hcf136-like" evidence="5">
    <location>
        <begin position="105"/>
        <end position="155"/>
    </location>
</feature>
<dbReference type="EMBL" id="RJVO01000001">
    <property type="protein sequence ID" value="ROH92994.1"/>
    <property type="molecule type" value="Genomic_DNA"/>
</dbReference>
<feature type="domain" description="Photosynthesis system II assembly factor Ycf48/Hcf136-like" evidence="5">
    <location>
        <begin position="158"/>
        <end position="291"/>
    </location>
</feature>
<evidence type="ECO:0000259" key="5">
    <source>
        <dbReference type="Pfam" id="PF14870"/>
    </source>
</evidence>
<dbReference type="GO" id="GO:0015979">
    <property type="term" value="P:photosynthesis"/>
    <property type="evidence" value="ECO:0007669"/>
    <property type="project" value="UniProtKB-KW"/>
</dbReference>
<dbReference type="PANTHER" id="PTHR47199">
    <property type="entry name" value="PHOTOSYSTEM II STABILITY/ASSEMBLY FACTOR HCF136, CHLOROPLASTIC"/>
    <property type="match status" value="1"/>
</dbReference>
<feature type="compositionally biased region" description="Low complexity" evidence="3">
    <location>
        <begin position="28"/>
        <end position="48"/>
    </location>
</feature>
<dbReference type="AlphaFoldDB" id="A0A3N0VJR1"/>
<evidence type="ECO:0000256" key="4">
    <source>
        <dbReference type="SAM" id="SignalP"/>
    </source>
</evidence>
<dbReference type="RefSeq" id="WP_123209846.1">
    <property type="nucleotide sequence ID" value="NZ_RJVO01000001.1"/>
</dbReference>
<comment type="caution">
    <text evidence="6">The sequence shown here is derived from an EMBL/GenBank/DDBJ whole genome shotgun (WGS) entry which is preliminary data.</text>
</comment>
<feature type="region of interest" description="Disordered" evidence="3">
    <location>
        <begin position="28"/>
        <end position="69"/>
    </location>
</feature>
<name>A0A3N0VJR1_9GAMM</name>
<dbReference type="Pfam" id="PF14870">
    <property type="entry name" value="PSII_BNR"/>
    <property type="match status" value="2"/>
</dbReference>
<accession>A0A3N0VJR1</accession>
<proteinExistence type="predicted"/>
<dbReference type="Proteomes" id="UP000282106">
    <property type="component" value="Unassembled WGS sequence"/>
</dbReference>
<keyword evidence="4" id="KW-0732">Signal</keyword>
<keyword evidence="2" id="KW-0604">Photosystem II</keyword>